<dbReference type="PANTHER" id="PTHR37302:SF3">
    <property type="entry name" value="DAMAGE-INDUCIBLE PROTEIN DINB"/>
    <property type="match status" value="1"/>
</dbReference>
<feature type="binding site" evidence="3">
    <location>
        <position position="38"/>
    </location>
    <ligand>
        <name>a divalent metal cation</name>
        <dbReference type="ChEBI" id="CHEBI:60240"/>
    </ligand>
</feature>
<comment type="similarity">
    <text evidence="1">Belongs to the DinB family.</text>
</comment>
<evidence type="ECO:0000256" key="1">
    <source>
        <dbReference type="ARBA" id="ARBA00008635"/>
    </source>
</evidence>
<name>A0A9X2DKR9_9BACI</name>
<feature type="binding site" evidence="3">
    <location>
        <position position="120"/>
    </location>
    <ligand>
        <name>a divalent metal cation</name>
        <dbReference type="ChEBI" id="CHEBI:60240"/>
    </ligand>
</feature>
<evidence type="ECO:0000256" key="2">
    <source>
        <dbReference type="ARBA" id="ARBA00022723"/>
    </source>
</evidence>
<dbReference type="SUPFAM" id="SSF109854">
    <property type="entry name" value="DinB/YfiT-like putative metalloenzymes"/>
    <property type="match status" value="1"/>
</dbReference>
<comment type="caution">
    <text evidence="4">The sequence shown here is derived from an EMBL/GenBank/DDBJ whole genome shotgun (WGS) entry which is preliminary data.</text>
</comment>
<evidence type="ECO:0000313" key="5">
    <source>
        <dbReference type="Proteomes" id="UP001139179"/>
    </source>
</evidence>
<keyword evidence="2 3" id="KW-0479">Metal-binding</keyword>
<dbReference type="Pfam" id="PF05163">
    <property type="entry name" value="DinB"/>
    <property type="match status" value="1"/>
</dbReference>
<feature type="binding site" evidence="3">
    <location>
        <position position="124"/>
    </location>
    <ligand>
        <name>a divalent metal cation</name>
        <dbReference type="ChEBI" id="CHEBI:60240"/>
    </ligand>
</feature>
<evidence type="ECO:0000313" key="4">
    <source>
        <dbReference type="EMBL" id="MCM3712494.1"/>
    </source>
</evidence>
<dbReference type="Proteomes" id="UP001139179">
    <property type="component" value="Unassembled WGS sequence"/>
</dbReference>
<proteinExistence type="inferred from homology"/>
<accession>A0A9X2DKR9</accession>
<sequence length="150" mass="17608">MKTLEQMFLHLDWANQRIIEALQTNKTEDEEALRLFSHILLAERIWLTRLEGKDSTKLPIWTVESLSRCQEMARENKEKYDAYLSNLTEDILDEPVIYKNSRQTEFHSSIRAILTHVALHGQYHRGQINKLLRLAGAEPVNVDFITFIRS</sequence>
<dbReference type="InterPro" id="IPR007837">
    <property type="entry name" value="DinB"/>
</dbReference>
<dbReference type="RefSeq" id="WP_251221374.1">
    <property type="nucleotide sequence ID" value="NZ_JAMBOL010000001.1"/>
</dbReference>
<dbReference type="AlphaFoldDB" id="A0A9X2DKR9"/>
<dbReference type="PANTHER" id="PTHR37302">
    <property type="entry name" value="SLR1116 PROTEIN"/>
    <property type="match status" value="1"/>
</dbReference>
<organism evidence="4 5">
    <name type="scientific">Halalkalibacter oceani</name>
    <dbReference type="NCBI Taxonomy" id="1653776"/>
    <lineage>
        <taxon>Bacteria</taxon>
        <taxon>Bacillati</taxon>
        <taxon>Bacillota</taxon>
        <taxon>Bacilli</taxon>
        <taxon>Bacillales</taxon>
        <taxon>Bacillaceae</taxon>
        <taxon>Halalkalibacter</taxon>
    </lineage>
</organism>
<dbReference type="Gene3D" id="1.20.120.450">
    <property type="entry name" value="dinb family like domain"/>
    <property type="match status" value="1"/>
</dbReference>
<keyword evidence="5" id="KW-1185">Reference proteome</keyword>
<protein>
    <submittedName>
        <fullName evidence="4">DinB family protein</fullName>
    </submittedName>
</protein>
<gene>
    <name evidence="4" type="ORF">M3202_00230</name>
</gene>
<reference evidence="4" key="1">
    <citation type="submission" date="2022-05" db="EMBL/GenBank/DDBJ databases">
        <title>Comparative Genomics of Spacecraft Associated Microbes.</title>
        <authorList>
            <person name="Tran M.T."/>
            <person name="Wright A."/>
            <person name="Seuylemezian A."/>
            <person name="Eisen J."/>
            <person name="Coil D."/>
        </authorList>
    </citation>
    <scope>NUCLEOTIDE SEQUENCE</scope>
    <source>
        <strain evidence="4">214.1.1</strain>
    </source>
</reference>
<dbReference type="InterPro" id="IPR034660">
    <property type="entry name" value="DinB/YfiT-like"/>
</dbReference>
<dbReference type="GO" id="GO:0046872">
    <property type="term" value="F:metal ion binding"/>
    <property type="evidence" value="ECO:0007669"/>
    <property type="project" value="UniProtKB-KW"/>
</dbReference>
<dbReference type="EMBL" id="JAMBOL010000001">
    <property type="protein sequence ID" value="MCM3712494.1"/>
    <property type="molecule type" value="Genomic_DNA"/>
</dbReference>
<evidence type="ECO:0000256" key="3">
    <source>
        <dbReference type="PIRSR" id="PIRSR607837-1"/>
    </source>
</evidence>